<name>A0AA36CVY1_9BILA</name>
<dbReference type="GO" id="GO:0043001">
    <property type="term" value="P:Golgi to plasma membrane protein transport"/>
    <property type="evidence" value="ECO:0007669"/>
    <property type="project" value="TreeGrafter"/>
</dbReference>
<protein>
    <submittedName>
        <fullName evidence="3">Uncharacterized protein</fullName>
    </submittedName>
</protein>
<evidence type="ECO:0000256" key="1">
    <source>
        <dbReference type="ARBA" id="ARBA00024339"/>
    </source>
</evidence>
<dbReference type="EMBL" id="CATQJA010002637">
    <property type="protein sequence ID" value="CAJ0575350.1"/>
    <property type="molecule type" value="Genomic_DNA"/>
</dbReference>
<dbReference type="Proteomes" id="UP001177023">
    <property type="component" value="Unassembled WGS sequence"/>
</dbReference>
<dbReference type="Pfam" id="PF03676">
    <property type="entry name" value="PHAF1"/>
    <property type="match status" value="1"/>
</dbReference>
<dbReference type="PANTHER" id="PTHR13465">
    <property type="entry name" value="UPF0183 PROTEIN"/>
    <property type="match status" value="1"/>
</dbReference>
<dbReference type="GO" id="GO:0005802">
    <property type="term" value="C:trans-Golgi network"/>
    <property type="evidence" value="ECO:0007669"/>
    <property type="project" value="TreeGrafter"/>
</dbReference>
<proteinExistence type="inferred from homology"/>
<comment type="caution">
    <text evidence="3">The sequence shown here is derived from an EMBL/GenBank/DDBJ whole genome shotgun (WGS) entry which is preliminary data.</text>
</comment>
<dbReference type="InterPro" id="IPR039156">
    <property type="entry name" value="PHAF1/BROMI"/>
</dbReference>
<sequence length="96" mass="10456">MPTHYNFGIYSRCNFRAALGGKETTEICTDTKFAEMSVLFNVDGVAVKPVVVTHNSEGDRNPFGPTYCYGVPGLIVEVIEGSGHIAAMTLYEALHQ</sequence>
<keyword evidence="4" id="KW-1185">Reference proteome</keyword>
<evidence type="ECO:0000313" key="3">
    <source>
        <dbReference type="EMBL" id="CAJ0575350.1"/>
    </source>
</evidence>
<feature type="non-terminal residue" evidence="3">
    <location>
        <position position="1"/>
    </location>
</feature>
<accession>A0AA36CVY1</accession>
<dbReference type="EMBL" id="CATQJA010001004">
    <property type="protein sequence ID" value="CAJ0565196.1"/>
    <property type="molecule type" value="Genomic_DNA"/>
</dbReference>
<dbReference type="AlphaFoldDB" id="A0AA36CVY1"/>
<reference evidence="3" key="1">
    <citation type="submission" date="2023-06" db="EMBL/GenBank/DDBJ databases">
        <authorList>
            <person name="Delattre M."/>
        </authorList>
    </citation>
    <scope>NUCLEOTIDE SEQUENCE</scope>
    <source>
        <strain evidence="3">AF72</strain>
    </source>
</reference>
<dbReference type="PANTHER" id="PTHR13465:SF2">
    <property type="entry name" value="PHAGOSOME ASSEMBLY FACTOR 1"/>
    <property type="match status" value="1"/>
</dbReference>
<evidence type="ECO:0000313" key="4">
    <source>
        <dbReference type="Proteomes" id="UP001177023"/>
    </source>
</evidence>
<dbReference type="InterPro" id="IPR005373">
    <property type="entry name" value="PHAF1"/>
</dbReference>
<organism evidence="3 4">
    <name type="scientific">Mesorhabditis spiculigera</name>
    <dbReference type="NCBI Taxonomy" id="96644"/>
    <lineage>
        <taxon>Eukaryota</taxon>
        <taxon>Metazoa</taxon>
        <taxon>Ecdysozoa</taxon>
        <taxon>Nematoda</taxon>
        <taxon>Chromadorea</taxon>
        <taxon>Rhabditida</taxon>
        <taxon>Rhabditina</taxon>
        <taxon>Rhabditomorpha</taxon>
        <taxon>Rhabditoidea</taxon>
        <taxon>Rhabditidae</taxon>
        <taxon>Mesorhabditinae</taxon>
        <taxon>Mesorhabditis</taxon>
    </lineage>
</organism>
<gene>
    <name evidence="3" type="ORF">MSPICULIGERA_LOCUS13661</name>
    <name evidence="2" type="ORF">MSPICULIGERA_LOCUS3849</name>
</gene>
<comment type="similarity">
    <text evidence="1">Belongs to the PHAF1 family.</text>
</comment>
<evidence type="ECO:0000313" key="2">
    <source>
        <dbReference type="EMBL" id="CAJ0565196.1"/>
    </source>
</evidence>